<dbReference type="AlphaFoldDB" id="A0A5K1CL79"/>
<proteinExistence type="predicted"/>
<gene>
    <name evidence="1" type="ORF">NYM_LOCUS16900</name>
</gene>
<organism evidence="1">
    <name type="scientific">Nymphaea colorata</name>
    <name type="common">pocket water lily</name>
    <dbReference type="NCBI Taxonomy" id="210225"/>
    <lineage>
        <taxon>Eukaryota</taxon>
        <taxon>Viridiplantae</taxon>
        <taxon>Streptophyta</taxon>
        <taxon>Embryophyta</taxon>
        <taxon>Tracheophyta</taxon>
        <taxon>Spermatophyta</taxon>
        <taxon>Magnoliopsida</taxon>
        <taxon>Nymphaeales</taxon>
        <taxon>Nymphaeaceae</taxon>
        <taxon>Nymphaea</taxon>
    </lineage>
</organism>
<reference evidence="1" key="1">
    <citation type="submission" date="2019-09" db="EMBL/GenBank/DDBJ databases">
        <authorList>
            <person name="Zhang L."/>
        </authorList>
    </citation>
    <scope>NUCLEOTIDE SEQUENCE</scope>
</reference>
<accession>A0A5K1CL79</accession>
<sequence length="32" mass="3785">MWKNGNKQEEMIGGHKAWIVVQDVHQMIENAY</sequence>
<evidence type="ECO:0000313" key="1">
    <source>
        <dbReference type="EMBL" id="VVW28446.1"/>
    </source>
</evidence>
<protein>
    <submittedName>
        <fullName evidence="1">Uncharacterized protein</fullName>
    </submittedName>
</protein>
<name>A0A5K1CL79_9MAGN</name>
<dbReference type="EMBL" id="LR721782">
    <property type="protein sequence ID" value="VVW28446.1"/>
    <property type="molecule type" value="Genomic_DNA"/>
</dbReference>